<comment type="caution">
    <text evidence="2">The sequence shown here is derived from an EMBL/GenBank/DDBJ whole genome shotgun (WGS) entry which is preliminary data.</text>
</comment>
<keyword evidence="3" id="KW-1185">Reference proteome</keyword>
<sequence length="129" mass="14719">MHQCIYRDLKVDIVLDGRTLIKGGGINFSGLTKIVIYPLIYGEANSNHHDRFNASIGDNFTDFNNPEYQDSTCLLHYFRQDSIQNLIKAHEHAGLLYGTRENTRSPVHQRHPRSIPDHQIDGVKGEGYI</sequence>
<evidence type="ECO:0000313" key="2">
    <source>
        <dbReference type="EMBL" id="GER25227.1"/>
    </source>
</evidence>
<proteinExistence type="predicted"/>
<organism evidence="2 3">
    <name type="scientific">Striga asiatica</name>
    <name type="common">Asiatic witchweed</name>
    <name type="synonym">Buchnera asiatica</name>
    <dbReference type="NCBI Taxonomy" id="4170"/>
    <lineage>
        <taxon>Eukaryota</taxon>
        <taxon>Viridiplantae</taxon>
        <taxon>Streptophyta</taxon>
        <taxon>Embryophyta</taxon>
        <taxon>Tracheophyta</taxon>
        <taxon>Spermatophyta</taxon>
        <taxon>Magnoliopsida</taxon>
        <taxon>eudicotyledons</taxon>
        <taxon>Gunneridae</taxon>
        <taxon>Pentapetalae</taxon>
        <taxon>asterids</taxon>
        <taxon>lamiids</taxon>
        <taxon>Lamiales</taxon>
        <taxon>Orobanchaceae</taxon>
        <taxon>Buchnereae</taxon>
        <taxon>Striga</taxon>
    </lineage>
</organism>
<reference evidence="3" key="1">
    <citation type="journal article" date="2019" name="Curr. Biol.">
        <title>Genome Sequence of Striga asiatica Provides Insight into the Evolution of Plant Parasitism.</title>
        <authorList>
            <person name="Yoshida S."/>
            <person name="Kim S."/>
            <person name="Wafula E.K."/>
            <person name="Tanskanen J."/>
            <person name="Kim Y.M."/>
            <person name="Honaas L."/>
            <person name="Yang Z."/>
            <person name="Spallek T."/>
            <person name="Conn C.E."/>
            <person name="Ichihashi Y."/>
            <person name="Cheong K."/>
            <person name="Cui S."/>
            <person name="Der J.P."/>
            <person name="Gundlach H."/>
            <person name="Jiao Y."/>
            <person name="Hori C."/>
            <person name="Ishida J.K."/>
            <person name="Kasahara H."/>
            <person name="Kiba T."/>
            <person name="Kim M.S."/>
            <person name="Koo N."/>
            <person name="Laohavisit A."/>
            <person name="Lee Y.H."/>
            <person name="Lumba S."/>
            <person name="McCourt P."/>
            <person name="Mortimer J.C."/>
            <person name="Mutuku J.M."/>
            <person name="Nomura T."/>
            <person name="Sasaki-Sekimoto Y."/>
            <person name="Seto Y."/>
            <person name="Wang Y."/>
            <person name="Wakatake T."/>
            <person name="Sakakibara H."/>
            <person name="Demura T."/>
            <person name="Yamaguchi S."/>
            <person name="Yoneyama K."/>
            <person name="Manabe R.I."/>
            <person name="Nelson D.C."/>
            <person name="Schulman A.H."/>
            <person name="Timko M.P."/>
            <person name="dePamphilis C.W."/>
            <person name="Choi D."/>
            <person name="Shirasu K."/>
        </authorList>
    </citation>
    <scope>NUCLEOTIDE SEQUENCE [LARGE SCALE GENOMIC DNA]</scope>
    <source>
        <strain evidence="3">cv. UVA1</strain>
    </source>
</reference>
<dbReference type="AlphaFoldDB" id="A0A5A7NY64"/>
<name>A0A5A7NY64_STRAF</name>
<dbReference type="Proteomes" id="UP000325081">
    <property type="component" value="Unassembled WGS sequence"/>
</dbReference>
<gene>
    <name evidence="2" type="ORF">STAS_00794</name>
</gene>
<feature type="region of interest" description="Disordered" evidence="1">
    <location>
        <begin position="100"/>
        <end position="129"/>
    </location>
</feature>
<evidence type="ECO:0000256" key="1">
    <source>
        <dbReference type="SAM" id="MobiDB-lite"/>
    </source>
</evidence>
<accession>A0A5A7NY64</accession>
<feature type="compositionally biased region" description="Basic and acidic residues" evidence="1">
    <location>
        <begin position="114"/>
        <end position="129"/>
    </location>
</feature>
<evidence type="ECO:0000313" key="3">
    <source>
        <dbReference type="Proteomes" id="UP000325081"/>
    </source>
</evidence>
<protein>
    <submittedName>
        <fullName evidence="2">Subtilisin-like serine endopeptidase family protein</fullName>
    </submittedName>
</protein>
<dbReference type="EMBL" id="BKCP01000002">
    <property type="protein sequence ID" value="GER25227.1"/>
    <property type="molecule type" value="Genomic_DNA"/>
</dbReference>